<reference evidence="1 2" key="1">
    <citation type="journal article" date="2018" name="Front. Plant Sci.">
        <title>Red Clover (Trifolium pratense) and Zigzag Clover (T. medium) - A Picture of Genomic Similarities and Differences.</title>
        <authorList>
            <person name="Dluhosova J."/>
            <person name="Istvanek J."/>
            <person name="Nedelnik J."/>
            <person name="Repkova J."/>
        </authorList>
    </citation>
    <scope>NUCLEOTIDE SEQUENCE [LARGE SCALE GENOMIC DNA]</scope>
    <source>
        <strain evidence="2">cv. 10/8</strain>
        <tissue evidence="1">Leaf</tissue>
    </source>
</reference>
<organism evidence="1 2">
    <name type="scientific">Trifolium medium</name>
    <dbReference type="NCBI Taxonomy" id="97028"/>
    <lineage>
        <taxon>Eukaryota</taxon>
        <taxon>Viridiplantae</taxon>
        <taxon>Streptophyta</taxon>
        <taxon>Embryophyta</taxon>
        <taxon>Tracheophyta</taxon>
        <taxon>Spermatophyta</taxon>
        <taxon>Magnoliopsida</taxon>
        <taxon>eudicotyledons</taxon>
        <taxon>Gunneridae</taxon>
        <taxon>Pentapetalae</taxon>
        <taxon>rosids</taxon>
        <taxon>fabids</taxon>
        <taxon>Fabales</taxon>
        <taxon>Fabaceae</taxon>
        <taxon>Papilionoideae</taxon>
        <taxon>50 kb inversion clade</taxon>
        <taxon>NPAAA clade</taxon>
        <taxon>Hologalegina</taxon>
        <taxon>IRL clade</taxon>
        <taxon>Trifolieae</taxon>
        <taxon>Trifolium</taxon>
    </lineage>
</organism>
<proteinExistence type="predicted"/>
<keyword evidence="2" id="KW-1185">Reference proteome</keyword>
<dbReference type="EMBL" id="LXQA010685062">
    <property type="protein sequence ID" value="MCI65910.1"/>
    <property type="molecule type" value="Genomic_DNA"/>
</dbReference>
<comment type="caution">
    <text evidence="1">The sequence shown here is derived from an EMBL/GenBank/DDBJ whole genome shotgun (WGS) entry which is preliminary data.</text>
</comment>
<dbReference type="AlphaFoldDB" id="A0A392U0C6"/>
<dbReference type="Proteomes" id="UP000265520">
    <property type="component" value="Unassembled WGS sequence"/>
</dbReference>
<evidence type="ECO:0000313" key="1">
    <source>
        <dbReference type="EMBL" id="MCI65910.1"/>
    </source>
</evidence>
<sequence length="16" mass="1879">MQNETERCCKLQDPLA</sequence>
<feature type="non-terminal residue" evidence="1">
    <location>
        <position position="16"/>
    </location>
</feature>
<protein>
    <submittedName>
        <fullName evidence="1">Uncharacterized protein</fullName>
    </submittedName>
</protein>
<accession>A0A392U0C6</accession>
<name>A0A392U0C6_9FABA</name>
<evidence type="ECO:0000313" key="2">
    <source>
        <dbReference type="Proteomes" id="UP000265520"/>
    </source>
</evidence>